<gene>
    <name evidence="1" type="ORF">EVB97_082</name>
</gene>
<keyword evidence="2" id="KW-1185">Reference proteome</keyword>
<organism evidence="1 2">
    <name type="scientific">Rhizobium phage RHph_Y65</name>
    <dbReference type="NCBI Taxonomy" id="2509785"/>
    <lineage>
        <taxon>Viruses</taxon>
        <taxon>Duplodnaviria</taxon>
        <taxon>Heunggongvirae</taxon>
        <taxon>Uroviricota</taxon>
        <taxon>Caudoviricetes</taxon>
        <taxon>Kleczkowskaviridae</taxon>
        <taxon>Cuauhnahuacvirus</taxon>
        <taxon>Cuauhnahuacvirus Y65</taxon>
    </lineage>
</organism>
<evidence type="ECO:0000313" key="2">
    <source>
        <dbReference type="Proteomes" id="UP000655883"/>
    </source>
</evidence>
<dbReference type="Proteomes" id="UP000655883">
    <property type="component" value="Segment"/>
</dbReference>
<protein>
    <submittedName>
        <fullName evidence="1">Uncharacterized protein</fullName>
    </submittedName>
</protein>
<sequence length="62" mass="7015">MEYQTEEKVLATMARALDAHRNKGFDGKEHPELIPEIKTMFSSVYPFKVEHIAAILNGGKII</sequence>
<dbReference type="EMBL" id="MN988525">
    <property type="protein sequence ID" value="QIG72640.1"/>
    <property type="molecule type" value="Genomic_DNA"/>
</dbReference>
<evidence type="ECO:0000313" key="1">
    <source>
        <dbReference type="EMBL" id="QIG72640.1"/>
    </source>
</evidence>
<accession>A0A7S5RDB2</accession>
<reference evidence="1 2" key="1">
    <citation type="submission" date="2020-01" db="EMBL/GenBank/DDBJ databases">
        <title>Patterns of diversity and host range of bacteriophage communities associated with bean-nodulatin bacteria.</title>
        <authorList>
            <person name="Vann Cauwenberghe J."/>
            <person name="Santamaria R.I."/>
            <person name="Bustos P."/>
            <person name="Juarez S."/>
            <person name="Gonzalez V."/>
        </authorList>
    </citation>
    <scope>NUCLEOTIDE SEQUENCE [LARGE SCALE GENOMIC DNA]</scope>
    <source>
        <strain evidence="2">RHph</strain>
    </source>
</reference>
<name>A0A7S5RDB2_9CAUD</name>
<proteinExistence type="predicted"/>